<evidence type="ECO:0000313" key="1">
    <source>
        <dbReference type="EMBL" id="QPG06960.1"/>
    </source>
</evidence>
<reference evidence="1 2" key="1">
    <citation type="submission" date="2020-11" db="EMBL/GenBank/DDBJ databases">
        <title>Complete genome sequence for Salinimonas sp. strain G2-b.</title>
        <authorList>
            <person name="Park S.-J."/>
        </authorList>
    </citation>
    <scope>NUCLEOTIDE SEQUENCE [LARGE SCALE GENOMIC DNA]</scope>
    <source>
        <strain evidence="1 2">G2-b</strain>
    </source>
</reference>
<proteinExistence type="predicted"/>
<name>A0A7S9DZU8_9ALTE</name>
<dbReference type="EMBL" id="CP064795">
    <property type="protein sequence ID" value="QPG06960.1"/>
    <property type="molecule type" value="Genomic_DNA"/>
</dbReference>
<organism evidence="1 2">
    <name type="scientific">Salinimonas marina</name>
    <dbReference type="NCBI Taxonomy" id="2785918"/>
    <lineage>
        <taxon>Bacteria</taxon>
        <taxon>Pseudomonadati</taxon>
        <taxon>Pseudomonadota</taxon>
        <taxon>Gammaproteobacteria</taxon>
        <taxon>Alteromonadales</taxon>
        <taxon>Alteromonadaceae</taxon>
        <taxon>Alteromonas/Salinimonas group</taxon>
        <taxon>Salinimonas</taxon>
    </lineage>
</organism>
<evidence type="ECO:0000313" key="2">
    <source>
        <dbReference type="Proteomes" id="UP000595095"/>
    </source>
</evidence>
<sequence length="232" mass="26311">MTQLTVDEIKSALPDNFKKSINQQLIDGINATISDPEMYEQYRDNLVSYTHVLKTGKFKITNYLDAVRYVSYKLMNQTNIQAYSNTFPDKIARFNAQGVSSKDVASYVTAYNKSKLVNLILEQTLVPTWVLNQDLYQRALNVQADLMLNARSEKVRSDAANSILTQLKQPEKQKIELDIGVKEDSVIEQLKLRTAELAAQQRMLIQAGATNAQEVAHSKIIDNVEYTEVDDE</sequence>
<dbReference type="KEGG" id="smaa:IT774_07605"/>
<protein>
    <submittedName>
        <fullName evidence="1">Uncharacterized protein</fullName>
    </submittedName>
</protein>
<gene>
    <name evidence="1" type="ORF">IT774_07605</name>
</gene>
<keyword evidence="2" id="KW-1185">Reference proteome</keyword>
<dbReference type="RefSeq" id="WP_195812032.1">
    <property type="nucleotide sequence ID" value="NZ_CP064795.1"/>
</dbReference>
<dbReference type="Proteomes" id="UP000595095">
    <property type="component" value="Chromosome"/>
</dbReference>
<accession>A0A7S9DZU8</accession>
<dbReference type="AlphaFoldDB" id="A0A7S9DZU8"/>